<evidence type="ECO:0000313" key="2">
    <source>
        <dbReference type="EMBL" id="KAF9061132.1"/>
    </source>
</evidence>
<evidence type="ECO:0000256" key="1">
    <source>
        <dbReference type="SAM" id="MobiDB-lite"/>
    </source>
</evidence>
<dbReference type="OrthoDB" id="3097350at2759"/>
<feature type="compositionally biased region" description="Acidic residues" evidence="1">
    <location>
        <begin position="127"/>
        <end position="137"/>
    </location>
</feature>
<dbReference type="AlphaFoldDB" id="A0A9P5PDE0"/>
<organism evidence="2 3">
    <name type="scientific">Rhodocollybia butyracea</name>
    <dbReference type="NCBI Taxonomy" id="206335"/>
    <lineage>
        <taxon>Eukaryota</taxon>
        <taxon>Fungi</taxon>
        <taxon>Dikarya</taxon>
        <taxon>Basidiomycota</taxon>
        <taxon>Agaricomycotina</taxon>
        <taxon>Agaricomycetes</taxon>
        <taxon>Agaricomycetidae</taxon>
        <taxon>Agaricales</taxon>
        <taxon>Marasmiineae</taxon>
        <taxon>Omphalotaceae</taxon>
        <taxon>Rhodocollybia</taxon>
    </lineage>
</organism>
<proteinExistence type="predicted"/>
<feature type="region of interest" description="Disordered" evidence="1">
    <location>
        <begin position="118"/>
        <end position="153"/>
    </location>
</feature>
<comment type="caution">
    <text evidence="2">The sequence shown here is derived from an EMBL/GenBank/DDBJ whole genome shotgun (WGS) entry which is preliminary data.</text>
</comment>
<evidence type="ECO:0000313" key="3">
    <source>
        <dbReference type="Proteomes" id="UP000772434"/>
    </source>
</evidence>
<protein>
    <submittedName>
        <fullName evidence="2">Uncharacterized protein</fullName>
    </submittedName>
</protein>
<accession>A0A9P5PDE0</accession>
<reference evidence="2" key="1">
    <citation type="submission" date="2020-11" db="EMBL/GenBank/DDBJ databases">
        <authorList>
            <consortium name="DOE Joint Genome Institute"/>
            <person name="Ahrendt S."/>
            <person name="Riley R."/>
            <person name="Andreopoulos W."/>
            <person name="Labutti K."/>
            <person name="Pangilinan J."/>
            <person name="Ruiz-Duenas F.J."/>
            <person name="Barrasa J.M."/>
            <person name="Sanchez-Garcia M."/>
            <person name="Camarero S."/>
            <person name="Miyauchi S."/>
            <person name="Serrano A."/>
            <person name="Linde D."/>
            <person name="Babiker R."/>
            <person name="Drula E."/>
            <person name="Ayuso-Fernandez I."/>
            <person name="Pacheco R."/>
            <person name="Padilla G."/>
            <person name="Ferreira P."/>
            <person name="Barriuso J."/>
            <person name="Kellner H."/>
            <person name="Castanera R."/>
            <person name="Alfaro M."/>
            <person name="Ramirez L."/>
            <person name="Pisabarro A.G."/>
            <person name="Kuo A."/>
            <person name="Tritt A."/>
            <person name="Lipzen A."/>
            <person name="He G."/>
            <person name="Yan M."/>
            <person name="Ng V."/>
            <person name="Cullen D."/>
            <person name="Martin F."/>
            <person name="Rosso M.-N."/>
            <person name="Henrissat B."/>
            <person name="Hibbett D."/>
            <person name="Martinez A.T."/>
            <person name="Grigoriev I.V."/>
        </authorList>
    </citation>
    <scope>NUCLEOTIDE SEQUENCE</scope>
    <source>
        <strain evidence="2">AH 40177</strain>
    </source>
</reference>
<keyword evidence="3" id="KW-1185">Reference proteome</keyword>
<sequence>MAISKMDQSQVEVFLSTLTKKRRNLDYNIKEDGTKKMIYECAISVGDFLTEPMQPKQVATNDTLFNAYGEAVVHLKSVQDMPEMAKINSFHKASDFYVHLGTLRAKYSAVKPVKAKKKESKSKEMVDSDESEVEEDVTPAIPKTSDTDTPMKDGTTKAAALGSLKFNKVSTKGAVVTDQTGRLTTVRIQYSDVPGMDVRSLVYHRANTYILKGATSNTECSVPYSSPFKRPCYTEDSRVLWRPETEDEAKDAKDDRLTTEISMIAGYPEPDYKELDSGVIRSLNNRHRLDWIHHRSMAYYDIQAAKTAWNLYTSTNAVMFDRGLKLNKDQSASIPVASSSTI</sequence>
<dbReference type="EMBL" id="JADNRY010000213">
    <property type="protein sequence ID" value="KAF9061132.1"/>
    <property type="molecule type" value="Genomic_DNA"/>
</dbReference>
<name>A0A9P5PDE0_9AGAR</name>
<dbReference type="Proteomes" id="UP000772434">
    <property type="component" value="Unassembled WGS sequence"/>
</dbReference>
<gene>
    <name evidence="2" type="ORF">BDP27DRAFT_1429296</name>
</gene>